<dbReference type="AlphaFoldDB" id="A0A366FRP1"/>
<comment type="caution">
    <text evidence="4">The sequence shown here is derived from an EMBL/GenBank/DDBJ whole genome shotgun (WGS) entry which is preliminary data.</text>
</comment>
<dbReference type="GO" id="GO:0016747">
    <property type="term" value="F:acyltransferase activity, transferring groups other than amino-acyl groups"/>
    <property type="evidence" value="ECO:0007669"/>
    <property type="project" value="InterPro"/>
</dbReference>
<dbReference type="OrthoDB" id="2135706at2"/>
<dbReference type="InterPro" id="IPR050832">
    <property type="entry name" value="Bact_Acetyltransf"/>
</dbReference>
<feature type="domain" description="N-acetyltransferase" evidence="3">
    <location>
        <begin position="6"/>
        <end position="153"/>
    </location>
</feature>
<protein>
    <submittedName>
        <fullName evidence="4">Putative acetyltransferase</fullName>
    </submittedName>
</protein>
<evidence type="ECO:0000313" key="5">
    <source>
        <dbReference type="Proteomes" id="UP000253529"/>
    </source>
</evidence>
<gene>
    <name evidence="4" type="ORF">DFR50_10396</name>
</gene>
<reference evidence="4 5" key="1">
    <citation type="submission" date="2018-06" db="EMBL/GenBank/DDBJ databases">
        <title>Genomic Encyclopedia of Type Strains, Phase IV (KMG-IV): sequencing the most valuable type-strain genomes for metagenomic binning, comparative biology and taxonomic classification.</title>
        <authorList>
            <person name="Goeker M."/>
        </authorList>
    </citation>
    <scope>NUCLEOTIDE SEQUENCE [LARGE SCALE GENOMIC DNA]</scope>
    <source>
        <strain evidence="4 5">DSM 24875</strain>
    </source>
</reference>
<accession>A0A366FRP1</accession>
<dbReference type="Gene3D" id="3.40.630.30">
    <property type="match status" value="1"/>
</dbReference>
<dbReference type="PROSITE" id="PS51186">
    <property type="entry name" value="GNAT"/>
    <property type="match status" value="1"/>
</dbReference>
<keyword evidence="1 4" id="KW-0808">Transferase</keyword>
<keyword evidence="2" id="KW-0012">Acyltransferase</keyword>
<dbReference type="Proteomes" id="UP000253529">
    <property type="component" value="Unassembled WGS sequence"/>
</dbReference>
<dbReference type="PANTHER" id="PTHR43877">
    <property type="entry name" value="AMINOALKYLPHOSPHONATE N-ACETYLTRANSFERASE-RELATED-RELATED"/>
    <property type="match status" value="1"/>
</dbReference>
<dbReference type="RefSeq" id="WP_113887842.1">
    <property type="nucleotide sequence ID" value="NZ_QNRK01000003.1"/>
</dbReference>
<dbReference type="Pfam" id="PF00583">
    <property type="entry name" value="Acetyltransf_1"/>
    <property type="match status" value="1"/>
</dbReference>
<organism evidence="4 5">
    <name type="scientific">Roseiarcus fermentans</name>
    <dbReference type="NCBI Taxonomy" id="1473586"/>
    <lineage>
        <taxon>Bacteria</taxon>
        <taxon>Pseudomonadati</taxon>
        <taxon>Pseudomonadota</taxon>
        <taxon>Alphaproteobacteria</taxon>
        <taxon>Hyphomicrobiales</taxon>
        <taxon>Roseiarcaceae</taxon>
        <taxon>Roseiarcus</taxon>
    </lineage>
</organism>
<evidence type="ECO:0000256" key="2">
    <source>
        <dbReference type="ARBA" id="ARBA00023315"/>
    </source>
</evidence>
<evidence type="ECO:0000313" key="4">
    <source>
        <dbReference type="EMBL" id="RBP17211.1"/>
    </source>
</evidence>
<keyword evidence="5" id="KW-1185">Reference proteome</keyword>
<dbReference type="SUPFAM" id="SSF55729">
    <property type="entry name" value="Acyl-CoA N-acyltransferases (Nat)"/>
    <property type="match status" value="1"/>
</dbReference>
<dbReference type="PANTHER" id="PTHR43877:SF2">
    <property type="entry name" value="AMINOALKYLPHOSPHONATE N-ACETYLTRANSFERASE-RELATED"/>
    <property type="match status" value="1"/>
</dbReference>
<dbReference type="EMBL" id="QNRK01000003">
    <property type="protein sequence ID" value="RBP17211.1"/>
    <property type="molecule type" value="Genomic_DNA"/>
</dbReference>
<evidence type="ECO:0000259" key="3">
    <source>
        <dbReference type="PROSITE" id="PS51186"/>
    </source>
</evidence>
<dbReference type="InterPro" id="IPR000182">
    <property type="entry name" value="GNAT_dom"/>
</dbReference>
<dbReference type="InterPro" id="IPR016181">
    <property type="entry name" value="Acyl_CoA_acyltransferase"/>
</dbReference>
<name>A0A366FRP1_9HYPH</name>
<proteinExistence type="predicted"/>
<sequence>MNAPVRPLRPIEDGDGPALADLWVAAWRDSGFAIDFEARRAWLVERLAAHRTAGGAIVVGLDARGRPAGFAAIDPATGYLDQLCVAPAEKGAGLAAALVAEAKRLAVGAVELDVNEANERARRFYAREGFVVVGRGSSAQSGLPTLRLRWTPG</sequence>
<evidence type="ECO:0000256" key="1">
    <source>
        <dbReference type="ARBA" id="ARBA00022679"/>
    </source>
</evidence>